<reference evidence="2" key="2">
    <citation type="submission" date="2023-06" db="EMBL/GenBank/DDBJ databases">
        <authorList>
            <consortium name="Lawrence Berkeley National Laboratory"/>
            <person name="Mondo S.J."/>
            <person name="Hensen N."/>
            <person name="Bonometti L."/>
            <person name="Westerberg I."/>
            <person name="Brannstrom I.O."/>
            <person name="Guillou S."/>
            <person name="Cros-Aarteil S."/>
            <person name="Calhoun S."/>
            <person name="Haridas S."/>
            <person name="Kuo A."/>
            <person name="Pangilinan J."/>
            <person name="Riley R."/>
            <person name="Labutti K."/>
            <person name="Andreopoulos B."/>
            <person name="Lipzen A."/>
            <person name="Chen C."/>
            <person name="Yanf M."/>
            <person name="Daum C."/>
            <person name="Ng V."/>
            <person name="Clum A."/>
            <person name="Steindorff A."/>
            <person name="Ohm R."/>
            <person name="Martin F."/>
            <person name="Silar P."/>
            <person name="Natvig D."/>
            <person name="Lalanne C."/>
            <person name="Gautier V."/>
            <person name="Ament-Velasquez S.L."/>
            <person name="Kruys A."/>
            <person name="Hutchinson M.I."/>
            <person name="Powell A.J."/>
            <person name="Barry K."/>
            <person name="Miller A.N."/>
            <person name="Grigoriev I.V."/>
            <person name="Debuchy R."/>
            <person name="Gladieux P."/>
            <person name="Thoren M.H."/>
            <person name="Johannesson H."/>
        </authorList>
    </citation>
    <scope>NUCLEOTIDE SEQUENCE</scope>
    <source>
        <strain evidence="2">PSN324</strain>
    </source>
</reference>
<dbReference type="EMBL" id="MU865014">
    <property type="protein sequence ID" value="KAK4460333.1"/>
    <property type="molecule type" value="Genomic_DNA"/>
</dbReference>
<reference evidence="2" key="1">
    <citation type="journal article" date="2023" name="Mol. Phylogenet. Evol.">
        <title>Genome-scale phylogeny and comparative genomics of the fungal order Sordariales.</title>
        <authorList>
            <person name="Hensen N."/>
            <person name="Bonometti L."/>
            <person name="Westerberg I."/>
            <person name="Brannstrom I.O."/>
            <person name="Guillou S."/>
            <person name="Cros-Aarteil S."/>
            <person name="Calhoun S."/>
            <person name="Haridas S."/>
            <person name="Kuo A."/>
            <person name="Mondo S."/>
            <person name="Pangilinan J."/>
            <person name="Riley R."/>
            <person name="LaButti K."/>
            <person name="Andreopoulos B."/>
            <person name="Lipzen A."/>
            <person name="Chen C."/>
            <person name="Yan M."/>
            <person name="Daum C."/>
            <person name="Ng V."/>
            <person name="Clum A."/>
            <person name="Steindorff A."/>
            <person name="Ohm R.A."/>
            <person name="Martin F."/>
            <person name="Silar P."/>
            <person name="Natvig D.O."/>
            <person name="Lalanne C."/>
            <person name="Gautier V."/>
            <person name="Ament-Velasquez S.L."/>
            <person name="Kruys A."/>
            <person name="Hutchinson M.I."/>
            <person name="Powell A.J."/>
            <person name="Barry K."/>
            <person name="Miller A.N."/>
            <person name="Grigoriev I.V."/>
            <person name="Debuchy R."/>
            <person name="Gladieux P."/>
            <person name="Hiltunen Thoren M."/>
            <person name="Johannesson H."/>
        </authorList>
    </citation>
    <scope>NUCLEOTIDE SEQUENCE</scope>
    <source>
        <strain evidence="2">PSN324</strain>
    </source>
</reference>
<sequence>MVRAIPSYTLWRFLYSLPAARGKPTRESRCCEEKKKRNPSETTPHPSSRFRGCYLTPPPFSPSVAGLLFISFI</sequence>
<feature type="compositionally biased region" description="Basic and acidic residues" evidence="1">
    <location>
        <begin position="26"/>
        <end position="39"/>
    </location>
</feature>
<name>A0AAV9HKR7_9PEZI</name>
<protein>
    <submittedName>
        <fullName evidence="2">Uncharacterized protein</fullName>
    </submittedName>
</protein>
<comment type="caution">
    <text evidence="2">The sequence shown here is derived from an EMBL/GenBank/DDBJ whole genome shotgun (WGS) entry which is preliminary data.</text>
</comment>
<proteinExistence type="predicted"/>
<evidence type="ECO:0000256" key="1">
    <source>
        <dbReference type="SAM" id="MobiDB-lite"/>
    </source>
</evidence>
<feature type="region of interest" description="Disordered" evidence="1">
    <location>
        <begin position="26"/>
        <end position="48"/>
    </location>
</feature>
<gene>
    <name evidence="2" type="ORF">QBC42DRAFT_106659</name>
</gene>
<organism evidence="2 3">
    <name type="scientific">Cladorrhinum samala</name>
    <dbReference type="NCBI Taxonomy" id="585594"/>
    <lineage>
        <taxon>Eukaryota</taxon>
        <taxon>Fungi</taxon>
        <taxon>Dikarya</taxon>
        <taxon>Ascomycota</taxon>
        <taxon>Pezizomycotina</taxon>
        <taxon>Sordariomycetes</taxon>
        <taxon>Sordariomycetidae</taxon>
        <taxon>Sordariales</taxon>
        <taxon>Podosporaceae</taxon>
        <taxon>Cladorrhinum</taxon>
    </lineage>
</organism>
<dbReference type="AlphaFoldDB" id="A0AAV9HKR7"/>
<evidence type="ECO:0000313" key="2">
    <source>
        <dbReference type="EMBL" id="KAK4460333.1"/>
    </source>
</evidence>
<keyword evidence="3" id="KW-1185">Reference proteome</keyword>
<dbReference type="Proteomes" id="UP001321749">
    <property type="component" value="Unassembled WGS sequence"/>
</dbReference>
<accession>A0AAV9HKR7</accession>
<evidence type="ECO:0000313" key="3">
    <source>
        <dbReference type="Proteomes" id="UP001321749"/>
    </source>
</evidence>